<organism evidence="1 2">
    <name type="scientific">Paenibacillus hexagrammi</name>
    <dbReference type="NCBI Taxonomy" id="2908839"/>
    <lineage>
        <taxon>Bacteria</taxon>
        <taxon>Bacillati</taxon>
        <taxon>Bacillota</taxon>
        <taxon>Bacilli</taxon>
        <taxon>Bacillales</taxon>
        <taxon>Paenibacillaceae</taxon>
        <taxon>Paenibacillus</taxon>
    </lineage>
</organism>
<name>A0ABY3SMV7_9BACL</name>
<accession>A0ABY3SMV7</accession>
<dbReference type="RefSeq" id="WP_235121386.1">
    <property type="nucleotide sequence ID" value="NZ_CP090978.1"/>
</dbReference>
<keyword evidence="2" id="KW-1185">Reference proteome</keyword>
<evidence type="ECO:0000313" key="1">
    <source>
        <dbReference type="EMBL" id="UJF34813.1"/>
    </source>
</evidence>
<reference evidence="1 2" key="1">
    <citation type="journal article" date="2024" name="Int. J. Syst. Evol. Microbiol.">
        <title>Paenibacillus hexagrammi sp. nov., a novel bacterium isolated from the gut content of Hexagrammos agrammus.</title>
        <authorList>
            <person name="Jung H.K."/>
            <person name="Kim D.G."/>
            <person name="Zin H."/>
            <person name="Park J."/>
            <person name="Jung H."/>
            <person name="Kim Y.O."/>
            <person name="Kong H.J."/>
            <person name="Kim J.W."/>
            <person name="Kim Y.S."/>
        </authorList>
    </citation>
    <scope>NUCLEOTIDE SEQUENCE [LARGE SCALE GENOMIC DNA]</scope>
    <source>
        <strain evidence="1 2">YPD9-1</strain>
    </source>
</reference>
<gene>
    <name evidence="1" type="ORF">L0M14_06560</name>
</gene>
<dbReference type="Proteomes" id="UP001649230">
    <property type="component" value="Chromosome"/>
</dbReference>
<evidence type="ECO:0000313" key="2">
    <source>
        <dbReference type="Proteomes" id="UP001649230"/>
    </source>
</evidence>
<protein>
    <submittedName>
        <fullName evidence="1">Uncharacterized protein</fullName>
    </submittedName>
</protein>
<sequence>MLNEQQLKKLKEISHHNTFVSACIGVYESGGITLEAAMLRMIEELVKQNKAQYDIHSDPHHSGIFYFNVPMFVS</sequence>
<proteinExistence type="predicted"/>
<dbReference type="EMBL" id="CP090978">
    <property type="protein sequence ID" value="UJF34813.1"/>
    <property type="molecule type" value="Genomic_DNA"/>
</dbReference>